<gene>
    <name evidence="4" type="ORF">EKH83_13785</name>
</gene>
<evidence type="ECO:0000259" key="3">
    <source>
        <dbReference type="Pfam" id="PF16344"/>
    </source>
</evidence>
<evidence type="ECO:0000313" key="5">
    <source>
        <dbReference type="Proteomes" id="UP000290848"/>
    </source>
</evidence>
<proteinExistence type="predicted"/>
<dbReference type="Pfam" id="PF04773">
    <property type="entry name" value="FecR"/>
    <property type="match status" value="1"/>
</dbReference>
<evidence type="ECO:0000259" key="2">
    <source>
        <dbReference type="Pfam" id="PF04773"/>
    </source>
</evidence>
<dbReference type="InterPro" id="IPR006860">
    <property type="entry name" value="FecR"/>
</dbReference>
<dbReference type="Gene3D" id="3.55.50.30">
    <property type="match status" value="1"/>
</dbReference>
<keyword evidence="1" id="KW-0812">Transmembrane</keyword>
<dbReference type="PANTHER" id="PTHR30273:SF2">
    <property type="entry name" value="PROTEIN FECR"/>
    <property type="match status" value="1"/>
</dbReference>
<dbReference type="GO" id="GO:0016989">
    <property type="term" value="F:sigma factor antagonist activity"/>
    <property type="evidence" value="ECO:0007669"/>
    <property type="project" value="TreeGrafter"/>
</dbReference>
<dbReference type="Pfam" id="PF16344">
    <property type="entry name" value="FecR_C"/>
    <property type="match status" value="1"/>
</dbReference>
<sequence>MNIDNKEFLRILEKYRNGQASAEEEDFLHAYYNMFDIKEDPLKSLGESEKNELKNSIRAELKARIDIGTEGKPRKGRFYMRWSAAAAVLILVSSGIWVLVNKSGESTKNPVQSAMLQKQDVAPGTNKAVLTLGDGSTIMLDDAGNGLLAKEGGSAINKTKDGEIVYEAGSGQKKQEVTYNMVATPRGGQYQLTLPDGSRVWLNSASSIRFPTVFNSDERKVEITGEAYFEVAKKFKVEGSEFKEQHSERVPFIVMTAEQEVEVLGTHFNINAYADEGETKTTLLEGSVRVTPGRNSVTASKLLEPGQESIVRSADHATSVRQADLEKAVAWKNGYFKFDRENIQSLMRQVSRWYDVDVEYRGGIPSDEFVGKIKRTAYVSGVLRILELSNIKCRVEGRKIIIGN</sequence>
<dbReference type="RefSeq" id="WP_128770031.1">
    <property type="nucleotide sequence ID" value="NZ_RXOC01000009.1"/>
</dbReference>
<dbReference type="Proteomes" id="UP000290848">
    <property type="component" value="Unassembled WGS sequence"/>
</dbReference>
<accession>A0A4Q0M7L5</accession>
<reference evidence="4 5" key="1">
    <citation type="submission" date="2018-12" db="EMBL/GenBank/DDBJ databases">
        <title>The Draft Genome Sequence of the Soil Bacterium Pedobacter tournemirensis R1.</title>
        <authorList>
            <person name="He J."/>
        </authorList>
    </citation>
    <scope>NUCLEOTIDE SEQUENCE [LARGE SCALE GENOMIC DNA]</scope>
    <source>
        <strain evidence="4 5">R1</strain>
    </source>
</reference>
<dbReference type="InterPro" id="IPR032508">
    <property type="entry name" value="FecR_C"/>
</dbReference>
<dbReference type="AlphaFoldDB" id="A0A4Q0M7L5"/>
<feature type="transmembrane region" description="Helical" evidence="1">
    <location>
        <begin position="82"/>
        <end position="100"/>
    </location>
</feature>
<feature type="domain" description="Protein FecR C-terminal" evidence="3">
    <location>
        <begin position="335"/>
        <end position="402"/>
    </location>
</feature>
<evidence type="ECO:0000313" key="4">
    <source>
        <dbReference type="EMBL" id="RXF68789.1"/>
    </source>
</evidence>
<protein>
    <submittedName>
        <fullName evidence="4">DUF4974 domain-containing protein</fullName>
    </submittedName>
</protein>
<feature type="domain" description="FecR protein" evidence="2">
    <location>
        <begin position="182"/>
        <end position="289"/>
    </location>
</feature>
<evidence type="ECO:0000256" key="1">
    <source>
        <dbReference type="SAM" id="Phobius"/>
    </source>
</evidence>
<comment type="caution">
    <text evidence="4">The sequence shown here is derived from an EMBL/GenBank/DDBJ whole genome shotgun (WGS) entry which is preliminary data.</text>
</comment>
<keyword evidence="1" id="KW-0472">Membrane</keyword>
<dbReference type="EMBL" id="RXOC01000009">
    <property type="protein sequence ID" value="RXF68789.1"/>
    <property type="molecule type" value="Genomic_DNA"/>
</dbReference>
<dbReference type="PANTHER" id="PTHR30273">
    <property type="entry name" value="PERIPLASMIC SIGNAL SENSOR AND SIGMA FACTOR ACTIVATOR FECR-RELATED"/>
    <property type="match status" value="1"/>
</dbReference>
<dbReference type="Gene3D" id="2.60.120.1440">
    <property type="match status" value="1"/>
</dbReference>
<keyword evidence="1" id="KW-1133">Transmembrane helix</keyword>
<name>A0A4Q0M7L5_9SPHI</name>
<organism evidence="4 5">
    <name type="scientific">Arcticibacter tournemirensis</name>
    <dbReference type="NCBI Taxonomy" id="699437"/>
    <lineage>
        <taxon>Bacteria</taxon>
        <taxon>Pseudomonadati</taxon>
        <taxon>Bacteroidota</taxon>
        <taxon>Sphingobacteriia</taxon>
        <taxon>Sphingobacteriales</taxon>
        <taxon>Sphingobacteriaceae</taxon>
        <taxon>Arcticibacter</taxon>
    </lineage>
</organism>
<dbReference type="InterPro" id="IPR012373">
    <property type="entry name" value="Ferrdict_sens_TM"/>
</dbReference>